<dbReference type="AlphaFoldDB" id="A0A7R9QY25"/>
<accession>A0A7R9QY25</accession>
<feature type="compositionally biased region" description="Polar residues" evidence="1">
    <location>
        <begin position="87"/>
        <end position="96"/>
    </location>
</feature>
<name>A0A7R9QY25_9ACAR</name>
<evidence type="ECO:0000313" key="3">
    <source>
        <dbReference type="Proteomes" id="UP000728032"/>
    </source>
</evidence>
<dbReference type="EMBL" id="CAJPVJ010023558">
    <property type="protein sequence ID" value="CAG2178540.1"/>
    <property type="molecule type" value="Genomic_DNA"/>
</dbReference>
<evidence type="ECO:0000256" key="1">
    <source>
        <dbReference type="SAM" id="MobiDB-lite"/>
    </source>
</evidence>
<feature type="compositionally biased region" description="Basic and acidic residues" evidence="1">
    <location>
        <begin position="109"/>
        <end position="118"/>
    </location>
</feature>
<protein>
    <submittedName>
        <fullName evidence="2">Uncharacterized protein</fullName>
    </submittedName>
</protein>
<gene>
    <name evidence="2" type="ORF">ONB1V03_LOCUS17965</name>
</gene>
<keyword evidence="3" id="KW-1185">Reference proteome</keyword>
<feature type="region of interest" description="Disordered" evidence="1">
    <location>
        <begin position="75"/>
        <end position="126"/>
    </location>
</feature>
<organism evidence="2">
    <name type="scientific">Oppiella nova</name>
    <dbReference type="NCBI Taxonomy" id="334625"/>
    <lineage>
        <taxon>Eukaryota</taxon>
        <taxon>Metazoa</taxon>
        <taxon>Ecdysozoa</taxon>
        <taxon>Arthropoda</taxon>
        <taxon>Chelicerata</taxon>
        <taxon>Arachnida</taxon>
        <taxon>Acari</taxon>
        <taxon>Acariformes</taxon>
        <taxon>Sarcoptiformes</taxon>
        <taxon>Oribatida</taxon>
        <taxon>Brachypylina</taxon>
        <taxon>Oppioidea</taxon>
        <taxon>Oppiidae</taxon>
        <taxon>Oppiella</taxon>
    </lineage>
</organism>
<dbReference type="OrthoDB" id="6525789at2759"/>
<dbReference type="Proteomes" id="UP000728032">
    <property type="component" value="Unassembled WGS sequence"/>
</dbReference>
<evidence type="ECO:0000313" key="2">
    <source>
        <dbReference type="EMBL" id="CAD7661404.1"/>
    </source>
</evidence>
<dbReference type="EMBL" id="OC938383">
    <property type="protein sequence ID" value="CAD7661404.1"/>
    <property type="molecule type" value="Genomic_DNA"/>
</dbReference>
<sequence length="165" mass="19524">MRYSSRKRGQSWSNWDNNMHVELNAESSLSSFSRPASTNEIQGLKSKSYTAPETRGQMDYIEFLAKEHGLEIGSGLEFDRHHKPTESRNSQRQSRNTFRHGLEIGSGLEFDRHHKPTESRNSQRQSRNTFRVIEFNGNSWEYIIVFNTREMTESLPNWDHWDEWE</sequence>
<proteinExistence type="predicted"/>
<reference evidence="2" key="1">
    <citation type="submission" date="2020-11" db="EMBL/GenBank/DDBJ databases">
        <authorList>
            <person name="Tran Van P."/>
        </authorList>
    </citation>
    <scope>NUCLEOTIDE SEQUENCE</scope>
</reference>
<feature type="region of interest" description="Disordered" evidence="1">
    <location>
        <begin position="28"/>
        <end position="50"/>
    </location>
</feature>
<feature type="compositionally biased region" description="Basic and acidic residues" evidence="1">
    <location>
        <begin position="77"/>
        <end position="86"/>
    </location>
</feature>